<feature type="binding site" evidence="7">
    <location>
        <position position="63"/>
    </location>
    <ligand>
        <name>ATP</name>
        <dbReference type="ChEBI" id="CHEBI:30616"/>
    </ligand>
</feature>
<dbReference type="InterPro" id="IPR000719">
    <property type="entry name" value="Prot_kinase_dom"/>
</dbReference>
<dbReference type="Gene3D" id="1.10.510.10">
    <property type="entry name" value="Transferase(Phosphotransferase) domain 1"/>
    <property type="match status" value="1"/>
</dbReference>
<reference evidence="10" key="1">
    <citation type="submission" date="2022-03" db="EMBL/GenBank/DDBJ databases">
        <title>Draft genome sequence of Aduncisulcus paluster, a free-living microaerophilic Fornicata.</title>
        <authorList>
            <person name="Yuyama I."/>
            <person name="Kume K."/>
            <person name="Tamura T."/>
            <person name="Inagaki Y."/>
            <person name="Hashimoto T."/>
        </authorList>
    </citation>
    <scope>NUCLEOTIDE SEQUENCE</scope>
    <source>
        <strain evidence="10">NY0171</strain>
    </source>
</reference>
<dbReference type="InterPro" id="IPR011009">
    <property type="entry name" value="Kinase-like_dom_sf"/>
</dbReference>
<dbReference type="InterPro" id="IPR008271">
    <property type="entry name" value="Ser/Thr_kinase_AS"/>
</dbReference>
<protein>
    <recommendedName>
        <fullName evidence="9">Protein kinase domain-containing protein</fullName>
    </recommendedName>
</protein>
<evidence type="ECO:0000256" key="4">
    <source>
        <dbReference type="ARBA" id="ARBA00022741"/>
    </source>
</evidence>
<comment type="similarity">
    <text evidence="1">Belongs to the protein kinase superfamily. CMGC Ser/Thr protein kinase family. MNB/DYRK subfamily.</text>
</comment>
<feature type="domain" description="Protein kinase" evidence="9">
    <location>
        <begin position="33"/>
        <end position="346"/>
    </location>
</feature>
<feature type="compositionally biased region" description="Low complexity" evidence="8">
    <location>
        <begin position="233"/>
        <end position="257"/>
    </location>
</feature>
<feature type="non-terminal residue" evidence="10">
    <location>
        <position position="555"/>
    </location>
</feature>
<feature type="region of interest" description="Disordered" evidence="8">
    <location>
        <begin position="226"/>
        <end position="276"/>
    </location>
</feature>
<name>A0ABQ5JVP8_9EUKA</name>
<dbReference type="PROSITE" id="PS00108">
    <property type="entry name" value="PROTEIN_KINASE_ST"/>
    <property type="match status" value="1"/>
</dbReference>
<feature type="region of interest" description="Disordered" evidence="8">
    <location>
        <begin position="315"/>
        <end position="335"/>
    </location>
</feature>
<accession>A0ABQ5JVP8</accession>
<feature type="compositionally biased region" description="Low complexity" evidence="8">
    <location>
        <begin position="324"/>
        <end position="335"/>
    </location>
</feature>
<feature type="compositionally biased region" description="Polar residues" evidence="8">
    <location>
        <begin position="349"/>
        <end position="359"/>
    </location>
</feature>
<comment type="caution">
    <text evidence="10">The sequence shown here is derived from an EMBL/GenBank/DDBJ whole genome shotgun (WGS) entry which is preliminary data.</text>
</comment>
<dbReference type="InterPro" id="IPR017441">
    <property type="entry name" value="Protein_kinase_ATP_BS"/>
</dbReference>
<sequence>MSDIVDEGGKPQKSLEGLILCEDRHGHPKKHTYEVISILGKGVYGIVVEVVDVSSRSDRYAIKIVNRESRFIAQANVMHSIWNRFWKDEGPLYNREKSRVCRHFYSFSFHKHPCFVFELLGYDLLQLLKFSKTGLSCNFLKPVSRDILIGLFGLHRRHIIHLDIKPENVVLSRETSDQASHFQKQQKEPKYDSSYNNNDEDDDEITDEDGKAILHQVEINVFDGQDLDEESSSPHSSHVSEGCSASEYSSGESCSSDISEEKSPNGSEPIKKVHSRCKVAKSIPVVPLTSSTSTNERIHIKEIPHDTPHIHSLSAEDIQESPPSQDSSHRASLSSSLHSIPIHRDMSPLISSHTSQDGLVSSETHSLSSRHSSRHSSHNSSRRTSHSARYEGASPRMIQGTLQKLSLRNHNIEHDEHENEPDASLDTTESHLYGPTVTHSSSSQGSHIHDEQQSTQNTYDASISGSDSISTPTMGSSSRHHDSLSTSITLPTATVNSTLIPRHFVPPIQSLPTLSPQQSFQQTFQQSLLARPEHQEHQEHPEHVGQKYIDSLGSS</sequence>
<feature type="compositionally biased region" description="Low complexity" evidence="8">
    <location>
        <begin position="361"/>
        <end position="370"/>
    </location>
</feature>
<feature type="compositionally biased region" description="Polar residues" evidence="8">
    <location>
        <begin position="453"/>
        <end position="475"/>
    </location>
</feature>
<feature type="compositionally biased region" description="Basic residues" evidence="8">
    <location>
        <begin position="371"/>
        <end position="386"/>
    </location>
</feature>
<organism evidence="10 11">
    <name type="scientific">Aduncisulcus paluster</name>
    <dbReference type="NCBI Taxonomy" id="2918883"/>
    <lineage>
        <taxon>Eukaryota</taxon>
        <taxon>Metamonada</taxon>
        <taxon>Carpediemonas-like organisms</taxon>
        <taxon>Aduncisulcus</taxon>
    </lineage>
</organism>
<dbReference type="Pfam" id="PF00069">
    <property type="entry name" value="Pkinase"/>
    <property type="match status" value="1"/>
</dbReference>
<evidence type="ECO:0000256" key="1">
    <source>
        <dbReference type="ARBA" id="ARBA00008867"/>
    </source>
</evidence>
<dbReference type="PANTHER" id="PTHR24058">
    <property type="entry name" value="DUAL SPECIFICITY PROTEIN KINASE"/>
    <property type="match status" value="1"/>
</dbReference>
<keyword evidence="5" id="KW-0418">Kinase</keyword>
<dbReference type="Gene3D" id="3.30.200.20">
    <property type="entry name" value="Phosphorylase Kinase, domain 1"/>
    <property type="match status" value="1"/>
</dbReference>
<evidence type="ECO:0000256" key="3">
    <source>
        <dbReference type="ARBA" id="ARBA00022679"/>
    </source>
</evidence>
<feature type="region of interest" description="Disordered" evidence="8">
    <location>
        <begin position="348"/>
        <end position="397"/>
    </location>
</feature>
<keyword evidence="6 7" id="KW-0067">ATP-binding</keyword>
<evidence type="ECO:0000256" key="7">
    <source>
        <dbReference type="PROSITE-ProRule" id="PRU10141"/>
    </source>
</evidence>
<keyword evidence="11" id="KW-1185">Reference proteome</keyword>
<dbReference type="PROSITE" id="PS00107">
    <property type="entry name" value="PROTEIN_KINASE_ATP"/>
    <property type="match status" value="1"/>
</dbReference>
<feature type="region of interest" description="Disordered" evidence="8">
    <location>
        <begin position="415"/>
        <end position="485"/>
    </location>
</feature>
<keyword evidence="2" id="KW-0723">Serine/threonine-protein kinase</keyword>
<feature type="region of interest" description="Disordered" evidence="8">
    <location>
        <begin position="510"/>
        <end position="555"/>
    </location>
</feature>
<feature type="compositionally biased region" description="Basic and acidic residues" evidence="8">
    <location>
        <begin position="531"/>
        <end position="545"/>
    </location>
</feature>
<feature type="compositionally biased region" description="Low complexity" evidence="8">
    <location>
        <begin position="510"/>
        <end position="529"/>
    </location>
</feature>
<dbReference type="SMART" id="SM00220">
    <property type="entry name" value="S_TKc"/>
    <property type="match status" value="1"/>
</dbReference>
<gene>
    <name evidence="10" type="ORF">ADUPG1_010471</name>
</gene>
<dbReference type="EMBL" id="BQXS01011585">
    <property type="protein sequence ID" value="GKT14372.1"/>
    <property type="molecule type" value="Genomic_DNA"/>
</dbReference>
<feature type="region of interest" description="Disordered" evidence="8">
    <location>
        <begin position="175"/>
        <end position="205"/>
    </location>
</feature>
<evidence type="ECO:0000313" key="10">
    <source>
        <dbReference type="EMBL" id="GKT14372.1"/>
    </source>
</evidence>
<evidence type="ECO:0000256" key="5">
    <source>
        <dbReference type="ARBA" id="ARBA00022777"/>
    </source>
</evidence>
<dbReference type="SUPFAM" id="SSF56112">
    <property type="entry name" value="Protein kinase-like (PK-like)"/>
    <property type="match status" value="1"/>
</dbReference>
<dbReference type="PROSITE" id="PS50011">
    <property type="entry name" value="PROTEIN_KINASE_DOM"/>
    <property type="match status" value="1"/>
</dbReference>
<evidence type="ECO:0000256" key="2">
    <source>
        <dbReference type="ARBA" id="ARBA00022527"/>
    </source>
</evidence>
<evidence type="ECO:0000313" key="11">
    <source>
        <dbReference type="Proteomes" id="UP001057375"/>
    </source>
</evidence>
<keyword evidence="4 7" id="KW-0547">Nucleotide-binding</keyword>
<evidence type="ECO:0000259" key="9">
    <source>
        <dbReference type="PROSITE" id="PS50011"/>
    </source>
</evidence>
<keyword evidence="3" id="KW-0808">Transferase</keyword>
<evidence type="ECO:0000256" key="6">
    <source>
        <dbReference type="ARBA" id="ARBA00022840"/>
    </source>
</evidence>
<evidence type="ECO:0000256" key="8">
    <source>
        <dbReference type="SAM" id="MobiDB-lite"/>
    </source>
</evidence>
<dbReference type="Proteomes" id="UP001057375">
    <property type="component" value="Unassembled WGS sequence"/>
</dbReference>
<proteinExistence type="inferred from homology"/>
<feature type="compositionally biased region" description="Polar residues" evidence="8">
    <location>
        <begin position="437"/>
        <end position="446"/>
    </location>
</feature>
<dbReference type="InterPro" id="IPR050494">
    <property type="entry name" value="Ser_Thr_dual-spec_kinase"/>
</dbReference>
<dbReference type="PANTHER" id="PTHR24058:SF22">
    <property type="entry name" value="DUAL SPECIFICITY TYROSINE-PHOSPHORYLATION-REGULATED KINASE 4"/>
    <property type="match status" value="1"/>
</dbReference>